<dbReference type="AlphaFoldDB" id="D8JWI8"/>
<dbReference type="PANTHER" id="PTHR12184">
    <property type="entry name" value="UBIQUINOL-CYTOCHROME C REDUCTASE COMPLEX ASSEMBLY FACTOR 1 FAMILY MEMBER"/>
    <property type="match status" value="1"/>
</dbReference>
<dbReference type="InterPro" id="IPR021150">
    <property type="entry name" value="Ubiq_cyt_c_chap"/>
</dbReference>
<dbReference type="Proteomes" id="UP000002033">
    <property type="component" value="Chromosome"/>
</dbReference>
<evidence type="ECO:0000256" key="1">
    <source>
        <dbReference type="ARBA" id="ARBA00006407"/>
    </source>
</evidence>
<feature type="domain" description="Ubiquinol-cytochrome c chaperone" evidence="3">
    <location>
        <begin position="35"/>
        <end position="167"/>
    </location>
</feature>
<dbReference type="OrthoDB" id="7158889at2"/>
<evidence type="ECO:0000313" key="5">
    <source>
        <dbReference type="Proteomes" id="UP000002033"/>
    </source>
</evidence>
<dbReference type="eggNOG" id="COG5452">
    <property type="taxonomic scope" value="Bacteria"/>
</dbReference>
<evidence type="ECO:0000313" key="4">
    <source>
        <dbReference type="EMBL" id="ADJ23101.1"/>
    </source>
</evidence>
<sequence>MLHWFRRRAEVQRTAEKLYGSVVAAARNPEFYRGMGVPDTPEGRFELVALHLFLMLEGLKGQNAADPEVAQRTIETFVTDMDDCMREMGVGDMVVGKKVKRAAAAFYERSSVYRAALAEQGSELDDGIMRYVFEGDGAARDRAARLAHYTRAAAELSSKTPFDNLVADGSFARLLKADGAEEVS</sequence>
<evidence type="ECO:0000259" key="3">
    <source>
        <dbReference type="Pfam" id="PF03981"/>
    </source>
</evidence>
<gene>
    <name evidence="4" type="ordered locus">Hden_1289</name>
</gene>
<keyword evidence="5" id="KW-1185">Reference proteome</keyword>
<dbReference type="InterPro" id="IPR007129">
    <property type="entry name" value="Ubiqinol_cyt_c_chaperone_CPB3"/>
</dbReference>
<comment type="similarity">
    <text evidence="1">Belongs to the CBP3 family.</text>
</comment>
<name>D8JWI8_HYPDA</name>
<comment type="similarity">
    <text evidence="2">Belongs to the UPF0174 family.</text>
</comment>
<accession>D8JWI8</accession>
<dbReference type="STRING" id="582899.Hden_1289"/>
<reference evidence="5" key="1">
    <citation type="journal article" date="2011" name="J. Bacteriol.">
        <title>Genome sequences of eight morphologically diverse alphaproteobacteria.</title>
        <authorList>
            <consortium name="US DOE Joint Genome Institute"/>
            <person name="Brown P.J."/>
            <person name="Kysela D.T."/>
            <person name="Buechlein A."/>
            <person name="Hemmerich C."/>
            <person name="Brun Y.V."/>
        </authorList>
    </citation>
    <scope>NUCLEOTIDE SEQUENCE [LARGE SCALE GENOMIC DNA]</scope>
    <source>
        <strain evidence="5">ATCC 51888 / DSM 1869 / NCIB 11706 / TK 0415</strain>
    </source>
</reference>
<dbReference type="Pfam" id="PF03981">
    <property type="entry name" value="Ubiq_cyt_C_chap"/>
    <property type="match status" value="1"/>
</dbReference>
<dbReference type="PANTHER" id="PTHR12184:SF1">
    <property type="entry name" value="UBIQUINOL-CYTOCHROME-C REDUCTASE COMPLEX ASSEMBLY FACTOR 1"/>
    <property type="match status" value="1"/>
</dbReference>
<proteinExistence type="inferred from homology"/>
<evidence type="ECO:0000256" key="2">
    <source>
        <dbReference type="ARBA" id="ARBA00006436"/>
    </source>
</evidence>
<organism evidence="4 5">
    <name type="scientific">Hyphomicrobium denitrificans (strain ATCC 51888 / DSM 1869 / NCIMB 11706 / TK 0415)</name>
    <dbReference type="NCBI Taxonomy" id="582899"/>
    <lineage>
        <taxon>Bacteria</taxon>
        <taxon>Pseudomonadati</taxon>
        <taxon>Pseudomonadota</taxon>
        <taxon>Alphaproteobacteria</taxon>
        <taxon>Hyphomicrobiales</taxon>
        <taxon>Hyphomicrobiaceae</taxon>
        <taxon>Hyphomicrobium</taxon>
    </lineage>
</organism>
<dbReference type="HOGENOM" id="CLU_051390_5_1_5"/>
<dbReference type="KEGG" id="hdn:Hden_1289"/>
<protein>
    <submittedName>
        <fullName evidence="4">Ubiquinol-cytochrome c chaperone</fullName>
    </submittedName>
</protein>
<dbReference type="EMBL" id="CP002083">
    <property type="protein sequence ID" value="ADJ23101.1"/>
    <property type="molecule type" value="Genomic_DNA"/>
</dbReference>